<dbReference type="AlphaFoldDB" id="A0A3R7J653"/>
<dbReference type="Proteomes" id="UP000285624">
    <property type="component" value="Unassembled WGS sequence"/>
</dbReference>
<reference evidence="5 6" key="2">
    <citation type="submission" date="2018-07" db="EMBL/GenBank/DDBJ databases">
        <title>Genome sequencing of oomycete isolates from Chile give support for New Zealand origin for Phytophthora kernoviae and make available the first Nothophytophthora sp. genome.</title>
        <authorList>
            <person name="Studholme D.J."/>
            <person name="Sanfuentes E."/>
            <person name="Panda P."/>
            <person name="Hill R."/>
            <person name="Sambles C."/>
            <person name="Grant M."/>
            <person name="Williams N.M."/>
            <person name="Mcdougal R.L."/>
        </authorList>
    </citation>
    <scope>NUCLEOTIDE SEQUENCE [LARGE SCALE GENOMIC DNA]</scope>
    <source>
        <strain evidence="3">Chile2</strain>
        <strain evidence="4">Chile4</strain>
    </source>
</reference>
<sequence length="256" mass="28870">MGGAVSELRGEIHTHALIVQHYPTFLEPVLAAVQYFLHTAEQGEGTSCKNPLEDISMDVAITDKRVLEEASTEVELLGENLAVTEALLHAVRNYRQLELSPDIDTFKRWYDPPWRKNKPMPKFVVVPPNEVPRFRIAVLRTSIRCIRLMMFCPDGRRQLEESGGPAVLNQAVVENPLDDFVKKDVKAIFSAVYGGGNAVRRIIISNVPTVVEMMKENRDSALVQLAGVRRICSILADVQARQYSPSHSPTRWLRKR</sequence>
<keyword evidence="5" id="KW-1185">Reference proteome</keyword>
<dbReference type="EMBL" id="MBDN02000203">
    <property type="protein sequence ID" value="RLN78158.1"/>
    <property type="molecule type" value="Genomic_DNA"/>
</dbReference>
<evidence type="ECO:0000313" key="1">
    <source>
        <dbReference type="EMBL" id="KAG2518261.1"/>
    </source>
</evidence>
<protein>
    <submittedName>
        <fullName evidence="3">Uncharacterized protein</fullName>
    </submittedName>
</protein>
<proteinExistence type="predicted"/>
<dbReference type="EMBL" id="JPWV03000111">
    <property type="protein sequence ID" value="KAG2524573.1"/>
    <property type="molecule type" value="Genomic_DNA"/>
</dbReference>
<evidence type="ECO:0000313" key="2">
    <source>
        <dbReference type="EMBL" id="KAG2524573.1"/>
    </source>
</evidence>
<dbReference type="EMBL" id="JPWU03000374">
    <property type="protein sequence ID" value="KAG2518261.1"/>
    <property type="molecule type" value="Genomic_DNA"/>
</dbReference>
<evidence type="ECO:0000313" key="4">
    <source>
        <dbReference type="EMBL" id="RLN78158.1"/>
    </source>
</evidence>
<accession>A0A3R7J653</accession>
<dbReference type="Proteomes" id="UP000785171">
    <property type="component" value="Unassembled WGS sequence"/>
</dbReference>
<comment type="caution">
    <text evidence="3">The sequence shown here is derived from an EMBL/GenBank/DDBJ whole genome shotgun (WGS) entry which is preliminary data.</text>
</comment>
<dbReference type="Proteomes" id="UP000792063">
    <property type="component" value="Unassembled WGS sequence"/>
</dbReference>
<dbReference type="Proteomes" id="UP000285883">
    <property type="component" value="Unassembled WGS sequence"/>
</dbReference>
<reference evidence="1" key="3">
    <citation type="submission" date="2020-06" db="EMBL/GenBank/DDBJ databases">
        <authorList>
            <person name="Studholme D.J."/>
        </authorList>
    </citation>
    <scope>NUCLEOTIDE SEQUENCE</scope>
    <source>
        <strain evidence="2">NZFS 2646</strain>
        <strain evidence="1">NZFS 3630</strain>
    </source>
</reference>
<evidence type="ECO:0000313" key="6">
    <source>
        <dbReference type="Proteomes" id="UP000285883"/>
    </source>
</evidence>
<reference evidence="1" key="1">
    <citation type="journal article" date="2015" name="Genom Data">
        <title>Genome sequences of six Phytophthora species associated with forests in New Zealand.</title>
        <authorList>
            <person name="Studholme D.J."/>
            <person name="McDougal R.L."/>
            <person name="Sambles C."/>
            <person name="Hansen E."/>
            <person name="Hardy G."/>
            <person name="Grant M."/>
            <person name="Ganley R.J."/>
            <person name="Williams N.M."/>
        </authorList>
    </citation>
    <scope>NUCLEOTIDE SEQUENCE</scope>
    <source>
        <strain evidence="2">NZFS 2646</strain>
        <strain evidence="1">NZFS 3630</strain>
    </source>
</reference>
<gene>
    <name evidence="3" type="ORF">BBI17_004113</name>
    <name evidence="4" type="ORF">BBO99_00006157</name>
    <name evidence="2" type="ORF">JM16_003601</name>
    <name evidence="1" type="ORF">JM18_006439</name>
</gene>
<evidence type="ECO:0000313" key="3">
    <source>
        <dbReference type="EMBL" id="RLN10187.1"/>
    </source>
</evidence>
<organism evidence="3 6">
    <name type="scientific">Phytophthora kernoviae</name>
    <dbReference type="NCBI Taxonomy" id="325452"/>
    <lineage>
        <taxon>Eukaryota</taxon>
        <taxon>Sar</taxon>
        <taxon>Stramenopiles</taxon>
        <taxon>Oomycota</taxon>
        <taxon>Peronosporomycetes</taxon>
        <taxon>Peronosporales</taxon>
        <taxon>Peronosporaceae</taxon>
        <taxon>Phytophthora</taxon>
    </lineage>
</organism>
<evidence type="ECO:0000313" key="5">
    <source>
        <dbReference type="Proteomes" id="UP000285624"/>
    </source>
</evidence>
<dbReference type="EMBL" id="MAYM02001872">
    <property type="protein sequence ID" value="RLN10187.1"/>
    <property type="molecule type" value="Genomic_DNA"/>
</dbReference>
<name>A0A3R7J653_9STRA</name>